<evidence type="ECO:0000313" key="2">
    <source>
        <dbReference type="Proteomes" id="UP000796104"/>
    </source>
</evidence>
<reference evidence="1" key="2">
    <citation type="journal article" date="2019" name="PLoS ONE">
        <title>Identification and characterization of putative Aeromonas spp. T3SS effectors.</title>
        <authorList>
            <person name="Rangel L.T."/>
            <person name="Marden J."/>
            <person name="Colston S."/>
            <person name="Setubal J.C."/>
            <person name="Graf J."/>
            <person name="Gogarten J.P."/>
        </authorList>
    </citation>
    <scope>NUCLEOTIDE SEQUENCE</scope>
    <source>
        <strain evidence="1">BAQ071013-135</strain>
    </source>
</reference>
<accession>A0AAX2UPJ8</accession>
<protein>
    <recommendedName>
        <fullName evidence="3">TFIIB-type domain-containing protein</fullName>
    </recommendedName>
</protein>
<comment type="caution">
    <text evidence="1">The sequence shown here is derived from an EMBL/GenBank/DDBJ whole genome shotgun (WGS) entry which is preliminary data.</text>
</comment>
<evidence type="ECO:0000313" key="1">
    <source>
        <dbReference type="EMBL" id="TND52033.1"/>
    </source>
</evidence>
<gene>
    <name evidence="1" type="ORF">CF123_18115</name>
</gene>
<name>A0AAX2UPJ8_AERVE</name>
<dbReference type="RefSeq" id="WP_139495234.1">
    <property type="nucleotide sequence ID" value="NZ_CAWORL010000018.1"/>
</dbReference>
<dbReference type="EMBL" id="PDXJ01000025">
    <property type="protein sequence ID" value="TND52033.1"/>
    <property type="molecule type" value="Genomic_DNA"/>
</dbReference>
<proteinExistence type="predicted"/>
<dbReference type="Proteomes" id="UP000796104">
    <property type="component" value="Unassembled WGS sequence"/>
</dbReference>
<evidence type="ECO:0008006" key="3">
    <source>
        <dbReference type="Google" id="ProtNLM"/>
    </source>
</evidence>
<sequence>MAGKCEHCGKTDFDLAWGPGPACRWPRVDDPAVGGWTCQYKPPEEGVKLVAERVDFFRCPVCREPHAPEAFKDGSLLCKVCGNTITLEG</sequence>
<reference evidence="1" key="1">
    <citation type="submission" date="2017-10" db="EMBL/GenBank/DDBJ databases">
        <authorList>
            <person name="Colston S.M."/>
            <person name="Graf J."/>
        </authorList>
    </citation>
    <scope>NUCLEOTIDE SEQUENCE</scope>
    <source>
        <strain evidence="1">BAQ071013-135</strain>
    </source>
</reference>
<dbReference type="AlphaFoldDB" id="A0AAX2UPJ8"/>
<organism evidence="1 2">
    <name type="scientific">Aeromonas veronii</name>
    <dbReference type="NCBI Taxonomy" id="654"/>
    <lineage>
        <taxon>Bacteria</taxon>
        <taxon>Pseudomonadati</taxon>
        <taxon>Pseudomonadota</taxon>
        <taxon>Gammaproteobacteria</taxon>
        <taxon>Aeromonadales</taxon>
        <taxon>Aeromonadaceae</taxon>
        <taxon>Aeromonas</taxon>
    </lineage>
</organism>